<proteinExistence type="inferred from homology"/>
<accession>A0A2N3WTY5</accession>
<dbReference type="OrthoDB" id="668782at2"/>
<gene>
    <name evidence="4" type="ORF">ATK30_8305</name>
    <name evidence="3" type="ORF">H5411_21985</name>
</gene>
<evidence type="ECO:0000313" key="6">
    <source>
        <dbReference type="Proteomes" id="UP000550260"/>
    </source>
</evidence>
<dbReference type="SUPFAM" id="SSF54909">
    <property type="entry name" value="Dimeric alpha+beta barrel"/>
    <property type="match status" value="1"/>
</dbReference>
<accession>A0A8E1W0D1</accession>
<evidence type="ECO:0000313" key="3">
    <source>
        <dbReference type="EMBL" id="MBB2501788.1"/>
    </source>
</evidence>
<evidence type="ECO:0000313" key="4">
    <source>
        <dbReference type="EMBL" id="PKV97330.1"/>
    </source>
</evidence>
<reference evidence="4 5" key="1">
    <citation type="submission" date="2017-12" db="EMBL/GenBank/DDBJ databases">
        <title>Sequencing the genomes of 1000 Actinobacteria strains.</title>
        <authorList>
            <person name="Klenk H.-P."/>
        </authorList>
    </citation>
    <scope>NUCLEOTIDE SEQUENCE [LARGE SCALE GENOMIC DNA]</scope>
    <source>
        <strain evidence="4 5">DSM 45165</strain>
    </source>
</reference>
<sequence>MRYLLMIAGSEEPTPEQLAVGCGGWSEDLQERGILVGGGGLHPPATATTVRVRGGDVLLTDGPFAETKDQIGGYAVLECANLDEAVEHASRHPAAAYGTIEVRPLLG</sequence>
<reference evidence="3 6" key="2">
    <citation type="submission" date="2020-08" db="EMBL/GenBank/DDBJ databases">
        <title>Amycolatopsis echigonensis JCM 21831.</title>
        <authorList>
            <person name="Tedsree N."/>
            <person name="Kuncharoen N."/>
            <person name="Likhitwitayawuid K."/>
            <person name="Tanasupawat S."/>
        </authorList>
    </citation>
    <scope>NUCLEOTIDE SEQUENCE [LARGE SCALE GENOMIC DNA]</scope>
    <source>
        <strain evidence="3 6">JCM 21831</strain>
    </source>
</reference>
<comment type="similarity">
    <text evidence="1">Belongs to the YciI family.</text>
</comment>
<dbReference type="EMBL" id="JACJHR010000031">
    <property type="protein sequence ID" value="MBB2501788.1"/>
    <property type="molecule type" value="Genomic_DNA"/>
</dbReference>
<protein>
    <submittedName>
        <fullName evidence="3">Transcription initiation protein</fullName>
    </submittedName>
</protein>
<feature type="domain" description="YCII-related" evidence="2">
    <location>
        <begin position="1"/>
        <end position="105"/>
    </location>
</feature>
<dbReference type="EMBL" id="PJMY01000003">
    <property type="protein sequence ID" value="PKV97330.1"/>
    <property type="molecule type" value="Genomic_DNA"/>
</dbReference>
<dbReference type="Pfam" id="PF03795">
    <property type="entry name" value="YCII"/>
    <property type="match status" value="1"/>
</dbReference>
<dbReference type="InterPro" id="IPR011008">
    <property type="entry name" value="Dimeric_a/b-barrel"/>
</dbReference>
<dbReference type="PANTHER" id="PTHR35174:SF3">
    <property type="entry name" value="BLL7171 PROTEIN"/>
    <property type="match status" value="1"/>
</dbReference>
<dbReference type="RefSeq" id="WP_101440063.1">
    <property type="nucleotide sequence ID" value="NZ_JACJHR010000031.1"/>
</dbReference>
<evidence type="ECO:0000259" key="2">
    <source>
        <dbReference type="Pfam" id="PF03795"/>
    </source>
</evidence>
<name>A0A2N3WTY5_9PSEU</name>
<dbReference type="InterPro" id="IPR005545">
    <property type="entry name" value="YCII"/>
</dbReference>
<dbReference type="Proteomes" id="UP000233750">
    <property type="component" value="Unassembled WGS sequence"/>
</dbReference>
<evidence type="ECO:0000256" key="1">
    <source>
        <dbReference type="ARBA" id="ARBA00007689"/>
    </source>
</evidence>
<comment type="caution">
    <text evidence="4">The sequence shown here is derived from an EMBL/GenBank/DDBJ whole genome shotgun (WGS) entry which is preliminary data.</text>
</comment>
<dbReference type="AlphaFoldDB" id="A0A2N3WTY5"/>
<dbReference type="Proteomes" id="UP000550260">
    <property type="component" value="Unassembled WGS sequence"/>
</dbReference>
<dbReference type="PANTHER" id="PTHR35174">
    <property type="entry name" value="BLL7171 PROTEIN-RELATED"/>
    <property type="match status" value="1"/>
</dbReference>
<keyword evidence="5" id="KW-1185">Reference proteome</keyword>
<organism evidence="4 5">
    <name type="scientific">Amycolatopsis echigonensis</name>
    <dbReference type="NCBI Taxonomy" id="2576905"/>
    <lineage>
        <taxon>Bacteria</taxon>
        <taxon>Bacillati</taxon>
        <taxon>Actinomycetota</taxon>
        <taxon>Actinomycetes</taxon>
        <taxon>Pseudonocardiales</taxon>
        <taxon>Pseudonocardiaceae</taxon>
        <taxon>Amycolatopsis</taxon>
    </lineage>
</organism>
<evidence type="ECO:0000313" key="5">
    <source>
        <dbReference type="Proteomes" id="UP000233750"/>
    </source>
</evidence>
<dbReference type="Gene3D" id="3.30.70.1060">
    <property type="entry name" value="Dimeric alpha+beta barrel"/>
    <property type="match status" value="1"/>
</dbReference>